<keyword evidence="8" id="KW-1185">Reference proteome</keyword>
<evidence type="ECO:0000313" key="7">
    <source>
        <dbReference type="EMBL" id="CAH1853753.1"/>
    </source>
</evidence>
<dbReference type="PIRSF" id="PIRSF006060">
    <property type="entry name" value="AA_transporter"/>
    <property type="match status" value="1"/>
</dbReference>
<comment type="caution">
    <text evidence="7">The sequence shown here is derived from an EMBL/GenBank/DDBJ whole genome shotgun (WGS) entry which is preliminary data.</text>
</comment>
<feature type="transmembrane region" description="Helical" evidence="6">
    <location>
        <begin position="422"/>
        <end position="442"/>
    </location>
</feature>
<evidence type="ECO:0000313" key="8">
    <source>
        <dbReference type="Proteomes" id="UP000838102"/>
    </source>
</evidence>
<evidence type="ECO:0000256" key="3">
    <source>
        <dbReference type="ARBA" id="ARBA00022692"/>
    </source>
</evidence>
<proteinExistence type="predicted"/>
<reference evidence="7" key="1">
    <citation type="submission" date="2022-03" db="EMBL/GenBank/DDBJ databases">
        <authorList>
            <person name="Hettiarachchi G."/>
        </authorList>
    </citation>
    <scope>NUCLEOTIDE SEQUENCE</scope>
    <source>
        <strain evidence="7">LMG 32447</strain>
    </source>
</reference>
<keyword evidence="3 6" id="KW-0812">Transmembrane</keyword>
<protein>
    <submittedName>
        <fullName evidence="7">Amino acid permease YhdG</fullName>
    </submittedName>
</protein>
<organism evidence="7 8">
    <name type="scientific">Convivina praedatoris</name>
    <dbReference type="NCBI Taxonomy" id="2880963"/>
    <lineage>
        <taxon>Bacteria</taxon>
        <taxon>Bacillati</taxon>
        <taxon>Bacillota</taxon>
        <taxon>Bacilli</taxon>
        <taxon>Lactobacillales</taxon>
        <taxon>Lactobacillaceae</taxon>
        <taxon>Convivina</taxon>
    </lineage>
</organism>
<dbReference type="PANTHER" id="PTHR43243:SF4">
    <property type="entry name" value="CATIONIC AMINO ACID TRANSPORTER 4"/>
    <property type="match status" value="1"/>
</dbReference>
<evidence type="ECO:0000256" key="2">
    <source>
        <dbReference type="ARBA" id="ARBA00022448"/>
    </source>
</evidence>
<dbReference type="EMBL" id="CAKOEU010000003">
    <property type="protein sequence ID" value="CAH1853753.1"/>
    <property type="molecule type" value="Genomic_DNA"/>
</dbReference>
<dbReference type="Pfam" id="PF13520">
    <property type="entry name" value="AA_permease_2"/>
    <property type="match status" value="1"/>
</dbReference>
<accession>A0ABM9D195</accession>
<feature type="transmembrane region" description="Helical" evidence="6">
    <location>
        <begin position="193"/>
        <end position="211"/>
    </location>
</feature>
<feature type="transmembrane region" description="Helical" evidence="6">
    <location>
        <begin position="223"/>
        <end position="243"/>
    </location>
</feature>
<feature type="transmembrane region" description="Helical" evidence="6">
    <location>
        <begin position="395"/>
        <end position="416"/>
    </location>
</feature>
<feature type="transmembrane region" description="Helical" evidence="6">
    <location>
        <begin position="98"/>
        <end position="118"/>
    </location>
</feature>
<comment type="subcellular location">
    <subcellularLocation>
        <location evidence="1">Membrane</location>
        <topology evidence="1">Multi-pass membrane protein</topology>
    </subcellularLocation>
</comment>
<keyword evidence="2" id="KW-0813">Transport</keyword>
<feature type="transmembrane region" description="Helical" evidence="6">
    <location>
        <begin position="454"/>
        <end position="475"/>
    </location>
</feature>
<evidence type="ECO:0000256" key="6">
    <source>
        <dbReference type="SAM" id="Phobius"/>
    </source>
</evidence>
<keyword evidence="4 6" id="KW-1133">Transmembrane helix</keyword>
<dbReference type="InterPro" id="IPR002293">
    <property type="entry name" value="AA/rel_permease1"/>
</dbReference>
<feature type="transmembrane region" description="Helical" evidence="6">
    <location>
        <begin position="296"/>
        <end position="323"/>
    </location>
</feature>
<feature type="transmembrane region" description="Helical" evidence="6">
    <location>
        <begin position="481"/>
        <end position="499"/>
    </location>
</feature>
<name>A0ABM9D195_9LACO</name>
<feature type="transmembrane region" description="Helical" evidence="6">
    <location>
        <begin position="130"/>
        <end position="151"/>
    </location>
</feature>
<feature type="transmembrane region" description="Helical" evidence="6">
    <location>
        <begin position="349"/>
        <end position="374"/>
    </location>
</feature>
<dbReference type="Proteomes" id="UP000838102">
    <property type="component" value="Unassembled WGS sequence"/>
</dbReference>
<sequence length="506" mass="54335">MIIIPNVFIKKINFTNLISIDTIIKFLMNRSINNDYGGKKMISRIFRKESVDNYLKADSQLKRTLGPWDLIGLGIGAVIGTGIFILPGHEAAQHAGPAVAIAFFIAALLSGIVGMAYAEFSSAMPIAGSAYSFATVVYGEIIGWMLGWALILEYFLAVSAEATGFAAYFNNNILDAVGVHLPKALQSGPMDGGVINITAVLIILVIAFIVARGSELSKKVENIAVIVKVAIILLFIGLGAFYIKSSNYVPFYPAEFHSSWLGLGGISTAAATVFFAFIGFDALASNSAETVNPQKNIIRGILGTVIIAVILYVVFSLVLVGMVPYTHLNVDDPAAYALHLAHLDGWNKVITVGALFGIFTAMLTMFFGGSRLVYALGRDGLLSGKMGKIDPKYKVPKNAIIIALIVQAFFAGVVPLEQLASLINAGTLLAFAGMSFGIIPLRKRNDITNTGFKMPWYPVLPVCAGLASIYFIIMLPDATKISVAIWLVIGLIVYFAYGIKHSKLSD</sequence>
<gene>
    <name evidence="7" type="primary">yhdG_2</name>
    <name evidence="7" type="ORF">LMG032447_00709</name>
</gene>
<feature type="transmembrane region" description="Helical" evidence="6">
    <location>
        <begin position="263"/>
        <end position="284"/>
    </location>
</feature>
<feature type="transmembrane region" description="Helical" evidence="6">
    <location>
        <begin position="65"/>
        <end position="86"/>
    </location>
</feature>
<dbReference type="PANTHER" id="PTHR43243">
    <property type="entry name" value="INNER MEMBRANE TRANSPORTER YGJI-RELATED"/>
    <property type="match status" value="1"/>
</dbReference>
<evidence type="ECO:0000256" key="5">
    <source>
        <dbReference type="ARBA" id="ARBA00023136"/>
    </source>
</evidence>
<evidence type="ECO:0000256" key="4">
    <source>
        <dbReference type="ARBA" id="ARBA00022989"/>
    </source>
</evidence>
<keyword evidence="5 6" id="KW-0472">Membrane</keyword>
<evidence type="ECO:0000256" key="1">
    <source>
        <dbReference type="ARBA" id="ARBA00004141"/>
    </source>
</evidence>
<dbReference type="Gene3D" id="1.20.1740.10">
    <property type="entry name" value="Amino acid/polyamine transporter I"/>
    <property type="match status" value="1"/>
</dbReference>